<keyword evidence="2" id="KW-1185">Reference proteome</keyword>
<dbReference type="EMBL" id="NNRK01000020">
    <property type="protein sequence ID" value="OYR17282.1"/>
    <property type="molecule type" value="Genomic_DNA"/>
</dbReference>
<accession>A0A256FQY9</accession>
<reference evidence="1 2" key="1">
    <citation type="submission" date="2017-07" db="EMBL/GenBank/DDBJ databases">
        <title>Phylogenetic study on the rhizospheric bacterium Ochrobactrum sp. A44.</title>
        <authorList>
            <person name="Krzyzanowska D.M."/>
            <person name="Ossowicki A."/>
            <person name="Rajewska M."/>
            <person name="Maciag T."/>
            <person name="Kaczynski Z."/>
            <person name="Czerwicka M."/>
            <person name="Jafra S."/>
        </authorList>
    </citation>
    <scope>NUCLEOTIDE SEQUENCE [LARGE SCALE GENOMIC DNA]</scope>
    <source>
        <strain evidence="1 2">PR17</strain>
    </source>
</reference>
<dbReference type="Proteomes" id="UP000216345">
    <property type="component" value="Unassembled WGS sequence"/>
</dbReference>
<sequence length="39" mass="4148">MVRSADPSCRNCRFRDQSSIKGAAGCSGSTGLPEQMMLV</sequence>
<name>A0A256FQY9_9HYPH</name>
<gene>
    <name evidence="1" type="ORF">CEV32_4050</name>
</gene>
<dbReference type="AlphaFoldDB" id="A0A256FQY9"/>
<evidence type="ECO:0000313" key="1">
    <source>
        <dbReference type="EMBL" id="OYR17282.1"/>
    </source>
</evidence>
<comment type="caution">
    <text evidence="1">The sequence shown here is derived from an EMBL/GenBank/DDBJ whole genome shotgun (WGS) entry which is preliminary data.</text>
</comment>
<evidence type="ECO:0000313" key="2">
    <source>
        <dbReference type="Proteomes" id="UP000216345"/>
    </source>
</evidence>
<organism evidence="1 2">
    <name type="scientific">Brucella rhizosphaerae</name>
    <dbReference type="NCBI Taxonomy" id="571254"/>
    <lineage>
        <taxon>Bacteria</taxon>
        <taxon>Pseudomonadati</taxon>
        <taxon>Pseudomonadota</taxon>
        <taxon>Alphaproteobacteria</taxon>
        <taxon>Hyphomicrobiales</taxon>
        <taxon>Brucellaceae</taxon>
        <taxon>Brucella/Ochrobactrum group</taxon>
        <taxon>Brucella</taxon>
    </lineage>
</organism>
<proteinExistence type="predicted"/>
<protein>
    <submittedName>
        <fullName evidence="1">Uncharacterized protein</fullName>
    </submittedName>
</protein>